<dbReference type="HAMAP" id="MF_00528">
    <property type="entry name" value="Maf"/>
    <property type="match status" value="1"/>
</dbReference>
<dbReference type="InterPro" id="IPR003697">
    <property type="entry name" value="Maf-like"/>
</dbReference>
<dbReference type="Gene3D" id="3.90.950.10">
    <property type="match status" value="1"/>
</dbReference>
<keyword evidence="3" id="KW-0963">Cytoplasm</keyword>
<dbReference type="InterPro" id="IPR029001">
    <property type="entry name" value="ITPase-like_fam"/>
</dbReference>
<gene>
    <name evidence="4" type="primary">maf</name>
    <name evidence="4" type="ORF">HF885_06045</name>
</gene>
<dbReference type="Proteomes" id="UP000565613">
    <property type="component" value="Unassembled WGS sequence"/>
</dbReference>
<dbReference type="PANTHER" id="PTHR43213">
    <property type="entry name" value="BIFUNCTIONAL DTTP/UTP PYROPHOSPHATASE/METHYLTRANSFERASE PROTEIN-RELATED"/>
    <property type="match status" value="1"/>
</dbReference>
<dbReference type="RefSeq" id="WP_170104038.1">
    <property type="nucleotide sequence ID" value="NZ_JABAGR010000005.1"/>
</dbReference>
<feature type="site" description="Important for substrate specificity" evidence="3">
    <location>
        <position position="9"/>
    </location>
</feature>
<proteinExistence type="inferred from homology"/>
<sequence length="209" mass="22133">MILASGSPRRLELLRQMGFSPVVRPANIDETPRPGESPTGLVLRLACQKARACEKGLPDKLLGQVVIAADTTVWIDGLELGKPHDDEDARAMLTRLSGRTHHVSTGVCMLAPAGEASFVETSSVTFFELSPDQIDAYVQSGEPRDKAGSYGIQGHGRLLVSGIEGDYFNIVGLPVARLARELDALVGEGAGGKVSVVCSALRGEPCLGR</sequence>
<comment type="subcellular location">
    <subcellularLocation>
        <location evidence="3">Cytoplasm</location>
    </subcellularLocation>
</comment>
<reference evidence="4 5" key="1">
    <citation type="submission" date="2020-04" db="EMBL/GenBank/DDBJ databases">
        <authorList>
            <person name="Hitch T.C.A."/>
            <person name="Wylensek D."/>
            <person name="Clavel T."/>
        </authorList>
    </citation>
    <scope>NUCLEOTIDE SEQUENCE [LARGE SCALE GENOMIC DNA]</scope>
    <source>
        <strain evidence="4 5">105184</strain>
    </source>
</reference>
<evidence type="ECO:0000313" key="5">
    <source>
        <dbReference type="Proteomes" id="UP000565613"/>
    </source>
</evidence>
<feature type="active site" description="Proton acceptor" evidence="3">
    <location>
        <position position="70"/>
    </location>
</feature>
<dbReference type="NCBIfam" id="TIGR00172">
    <property type="entry name" value="maf"/>
    <property type="match status" value="1"/>
</dbReference>
<evidence type="ECO:0000256" key="3">
    <source>
        <dbReference type="HAMAP-Rule" id="MF_00528"/>
    </source>
</evidence>
<dbReference type="Pfam" id="PF02545">
    <property type="entry name" value="Maf"/>
    <property type="match status" value="1"/>
</dbReference>
<comment type="catalytic activity">
    <reaction evidence="3">
        <text>dTTP + H2O = dTMP + diphosphate + H(+)</text>
        <dbReference type="Rhea" id="RHEA:28534"/>
        <dbReference type="ChEBI" id="CHEBI:15377"/>
        <dbReference type="ChEBI" id="CHEBI:15378"/>
        <dbReference type="ChEBI" id="CHEBI:33019"/>
        <dbReference type="ChEBI" id="CHEBI:37568"/>
        <dbReference type="ChEBI" id="CHEBI:63528"/>
        <dbReference type="EC" id="3.6.1.9"/>
    </reaction>
</comment>
<feature type="site" description="Important for substrate specificity" evidence="3">
    <location>
        <position position="153"/>
    </location>
</feature>
<comment type="function">
    <text evidence="3">Nucleoside triphosphate pyrophosphatase that hydrolyzes dTTP and UTP. May have a dual role in cell division arrest and in preventing the incorporation of modified nucleotides into cellular nucleic acids.</text>
</comment>
<dbReference type="PIRSF" id="PIRSF006305">
    <property type="entry name" value="Maf"/>
    <property type="match status" value="1"/>
</dbReference>
<comment type="cofactor">
    <cofactor evidence="1 3">
        <name>a divalent metal cation</name>
        <dbReference type="ChEBI" id="CHEBI:60240"/>
    </cofactor>
</comment>
<accession>A0A7X9Y028</accession>
<comment type="caution">
    <text evidence="4">The sequence shown here is derived from an EMBL/GenBank/DDBJ whole genome shotgun (WGS) entry which is preliminary data.</text>
</comment>
<evidence type="ECO:0000313" key="4">
    <source>
        <dbReference type="EMBL" id="NMF25991.1"/>
    </source>
</evidence>
<comment type="catalytic activity">
    <reaction evidence="3">
        <text>UTP + H2O = UMP + diphosphate + H(+)</text>
        <dbReference type="Rhea" id="RHEA:29395"/>
        <dbReference type="ChEBI" id="CHEBI:15377"/>
        <dbReference type="ChEBI" id="CHEBI:15378"/>
        <dbReference type="ChEBI" id="CHEBI:33019"/>
        <dbReference type="ChEBI" id="CHEBI:46398"/>
        <dbReference type="ChEBI" id="CHEBI:57865"/>
        <dbReference type="EC" id="3.6.1.9"/>
    </reaction>
</comment>
<comment type="caution">
    <text evidence="3">Lacks conserved residue(s) required for the propagation of feature annotation.</text>
</comment>
<feature type="site" description="Important for substrate specificity" evidence="3">
    <location>
        <position position="71"/>
    </location>
</feature>
<comment type="similarity">
    <text evidence="3">Belongs to the Maf family. YhdE subfamily.</text>
</comment>
<name>A0A7X9Y028_9ACTN</name>
<dbReference type="GO" id="GO:0009117">
    <property type="term" value="P:nucleotide metabolic process"/>
    <property type="evidence" value="ECO:0007669"/>
    <property type="project" value="UniProtKB-KW"/>
</dbReference>
<organism evidence="4 5">
    <name type="scientific">Parafannyhessea umbonata</name>
    <dbReference type="NCBI Taxonomy" id="604330"/>
    <lineage>
        <taxon>Bacteria</taxon>
        <taxon>Bacillati</taxon>
        <taxon>Actinomycetota</taxon>
        <taxon>Coriobacteriia</taxon>
        <taxon>Coriobacteriales</taxon>
        <taxon>Atopobiaceae</taxon>
        <taxon>Parafannyhessea</taxon>
    </lineage>
</organism>
<dbReference type="AlphaFoldDB" id="A0A7X9Y028"/>
<dbReference type="GO" id="GO:0047429">
    <property type="term" value="F:nucleoside triphosphate diphosphatase activity"/>
    <property type="evidence" value="ECO:0007669"/>
    <property type="project" value="UniProtKB-EC"/>
</dbReference>
<dbReference type="EMBL" id="JABAGR010000005">
    <property type="protein sequence ID" value="NMF25991.1"/>
    <property type="molecule type" value="Genomic_DNA"/>
</dbReference>
<dbReference type="CDD" id="cd00555">
    <property type="entry name" value="Maf"/>
    <property type="match status" value="1"/>
</dbReference>
<dbReference type="GO" id="GO:0005737">
    <property type="term" value="C:cytoplasm"/>
    <property type="evidence" value="ECO:0007669"/>
    <property type="project" value="UniProtKB-SubCell"/>
</dbReference>
<evidence type="ECO:0000256" key="1">
    <source>
        <dbReference type="ARBA" id="ARBA00001968"/>
    </source>
</evidence>
<evidence type="ECO:0000256" key="2">
    <source>
        <dbReference type="ARBA" id="ARBA00022801"/>
    </source>
</evidence>
<keyword evidence="2 3" id="KW-0378">Hydrolase</keyword>
<keyword evidence="3" id="KW-0546">Nucleotide metabolism</keyword>
<dbReference type="SUPFAM" id="SSF52972">
    <property type="entry name" value="ITPase-like"/>
    <property type="match status" value="1"/>
</dbReference>
<dbReference type="EC" id="3.6.1.9" evidence="3"/>
<protein>
    <recommendedName>
        <fullName evidence="3">dTTP/UTP pyrophosphatase</fullName>
        <shortName evidence="3">dTTPase/UTPase</shortName>
        <ecNumber evidence="3">3.6.1.9</ecNumber>
    </recommendedName>
    <alternativeName>
        <fullName evidence="3">Nucleoside triphosphate pyrophosphatase</fullName>
    </alternativeName>
    <alternativeName>
        <fullName evidence="3">Nucleotide pyrophosphatase</fullName>
        <shortName evidence="3">Nucleotide PPase</shortName>
    </alternativeName>
</protein>
<dbReference type="PANTHER" id="PTHR43213:SF5">
    <property type="entry name" value="BIFUNCTIONAL DTTP_UTP PYROPHOSPHATASE_METHYLTRANSFERASE PROTEIN-RELATED"/>
    <property type="match status" value="1"/>
</dbReference>